<protein>
    <recommendedName>
        <fullName evidence="1">MATH domain-containing protein</fullName>
    </recommendedName>
</protein>
<dbReference type="PANTHER" id="PTHR10131">
    <property type="entry name" value="TNF RECEPTOR ASSOCIATED FACTOR"/>
    <property type="match status" value="1"/>
</dbReference>
<dbReference type="Proteomes" id="UP001159428">
    <property type="component" value="Unassembled WGS sequence"/>
</dbReference>
<sequence>MINKILLIMDPCGLVFSSKETNSKKVRFICCLSIYQHLQNKFEHCFNSEDECSPSIISCPYARMGCQTKIQRQAVASHLESATRVHLDIVSIKLRETEEAMELLHTTTFIWKIDCCSEALKQAKIGEKSALYSDPFHTKTGTDSYGYKMKVLIYPNGNGTGKNTYLSVFIIVMKGEYDAILPWPFKKKVKFELIDQQEDPAQQENVTKEIRWSHSRAFSRPTEEGNPGRGFGQFVSHTKLNTRQYIVDDTLFLRITISSPTN</sequence>
<dbReference type="PROSITE" id="PS50144">
    <property type="entry name" value="MATH"/>
    <property type="match status" value="1"/>
</dbReference>
<dbReference type="CDD" id="cd00270">
    <property type="entry name" value="MATH_TRAF_C"/>
    <property type="match status" value="1"/>
</dbReference>
<evidence type="ECO:0000313" key="3">
    <source>
        <dbReference type="Proteomes" id="UP001159428"/>
    </source>
</evidence>
<dbReference type="SUPFAM" id="SSF49599">
    <property type="entry name" value="TRAF domain-like"/>
    <property type="match status" value="1"/>
</dbReference>
<dbReference type="InterPro" id="IPR049342">
    <property type="entry name" value="TRAF1-6_MATH_dom"/>
</dbReference>
<keyword evidence="3" id="KW-1185">Reference proteome</keyword>
<feature type="domain" description="MATH" evidence="1">
    <location>
        <begin position="106"/>
        <end position="257"/>
    </location>
</feature>
<dbReference type="InterPro" id="IPR002083">
    <property type="entry name" value="MATH/TRAF_dom"/>
</dbReference>
<evidence type="ECO:0000259" key="1">
    <source>
        <dbReference type="PROSITE" id="PS50144"/>
    </source>
</evidence>
<dbReference type="GO" id="GO:0043122">
    <property type="term" value="P:regulation of canonical NF-kappaB signal transduction"/>
    <property type="evidence" value="ECO:0007669"/>
    <property type="project" value="TreeGrafter"/>
</dbReference>
<dbReference type="SMART" id="SM00061">
    <property type="entry name" value="MATH"/>
    <property type="match status" value="1"/>
</dbReference>
<dbReference type="AlphaFoldDB" id="A0AAU9WWM2"/>
<gene>
    <name evidence="2" type="ORF">PMEA_00013319</name>
</gene>
<dbReference type="Pfam" id="PF21355">
    <property type="entry name" value="TRAF-mep_MATH"/>
    <property type="match status" value="1"/>
</dbReference>
<dbReference type="EMBL" id="CALNXJ010000023">
    <property type="protein sequence ID" value="CAH3128148.1"/>
    <property type="molecule type" value="Genomic_DNA"/>
</dbReference>
<accession>A0AAU9WWM2</accession>
<name>A0AAU9WWM2_9CNID</name>
<dbReference type="InterPro" id="IPR008974">
    <property type="entry name" value="TRAF-like"/>
</dbReference>
<evidence type="ECO:0000313" key="2">
    <source>
        <dbReference type="EMBL" id="CAH3128148.1"/>
    </source>
</evidence>
<proteinExistence type="predicted"/>
<organism evidence="2 3">
    <name type="scientific">Pocillopora meandrina</name>
    <dbReference type="NCBI Taxonomy" id="46732"/>
    <lineage>
        <taxon>Eukaryota</taxon>
        <taxon>Metazoa</taxon>
        <taxon>Cnidaria</taxon>
        <taxon>Anthozoa</taxon>
        <taxon>Hexacorallia</taxon>
        <taxon>Scleractinia</taxon>
        <taxon>Astrocoeniina</taxon>
        <taxon>Pocilloporidae</taxon>
        <taxon>Pocillopora</taxon>
    </lineage>
</organism>
<dbReference type="PANTHER" id="PTHR10131:SF94">
    <property type="entry name" value="TNF RECEPTOR-ASSOCIATED FACTOR 4"/>
    <property type="match status" value="1"/>
</dbReference>
<comment type="caution">
    <text evidence="2">The sequence shown here is derived from an EMBL/GenBank/DDBJ whole genome shotgun (WGS) entry which is preliminary data.</text>
</comment>
<reference evidence="2 3" key="1">
    <citation type="submission" date="2022-05" db="EMBL/GenBank/DDBJ databases">
        <authorList>
            <consortium name="Genoscope - CEA"/>
            <person name="William W."/>
        </authorList>
    </citation>
    <scope>NUCLEOTIDE SEQUENCE [LARGE SCALE GENOMIC DNA]</scope>
</reference>
<dbReference type="Gene3D" id="2.60.210.10">
    <property type="entry name" value="Apoptosis, Tumor Necrosis Factor Receptor Associated Protein 2, Chain A"/>
    <property type="match status" value="1"/>
</dbReference>